<dbReference type="SUPFAM" id="SSF53901">
    <property type="entry name" value="Thiolase-like"/>
    <property type="match status" value="2"/>
</dbReference>
<dbReference type="Pfam" id="PF02801">
    <property type="entry name" value="Ketoacyl-synt_C"/>
    <property type="match status" value="1"/>
</dbReference>
<dbReference type="NCBIfam" id="NF005589">
    <property type="entry name" value="PRK07314.1"/>
    <property type="match status" value="1"/>
</dbReference>
<dbReference type="InterPro" id="IPR017568">
    <property type="entry name" value="3-oxoacyl-ACP_synth-2"/>
</dbReference>
<sequence length="405" mass="43984">MAARKVVVTGVGTVNPLGNSVKESFENLISGKCGISKLTGEEFAYYPSKVAARITNFANSVINRSVPKFIQYSLHSTQEAVKMANLDLKAIDLTRLGVCFGTGLGNLEYICQSHDRLKESYRKLSAYTIPYILNNAPAGFISKQYQCHAFSHSVSTACTTGLHSIIDAFRYIQSRDADIVIAGATEESSICPLTMAGFSKAKSLSVNYNEEPHRASRPFDADRCGFVVGEGSGTLVIESLEHALSRGAKILAEICGYGLSSDAYHMTSPFPEGEWIKYSMRNALRGIENINLVDYINAHATSTVAGDIEEAKAIESLFGSDILVSSCKGSIGHLLGAAGAVELIFTIMSMNKNVAPPNLNLERKDNKIYLKNLPKKAIEKNIRYALSNSFGFYGTNASIVLKKND</sequence>
<dbReference type="PANTHER" id="PTHR11712">
    <property type="entry name" value="POLYKETIDE SYNTHASE-RELATED"/>
    <property type="match status" value="1"/>
</dbReference>
<evidence type="ECO:0000256" key="1">
    <source>
        <dbReference type="ARBA" id="ARBA00008467"/>
    </source>
</evidence>
<comment type="similarity">
    <text evidence="1 8 10">Belongs to the thiolase-like superfamily. Beta-ketoacyl-ACP synthases family.</text>
</comment>
<dbReference type="SMART" id="SM00825">
    <property type="entry name" value="PKS_KS"/>
    <property type="match status" value="1"/>
</dbReference>
<evidence type="ECO:0000256" key="6">
    <source>
        <dbReference type="ARBA" id="ARBA00023160"/>
    </source>
</evidence>
<evidence type="ECO:0000256" key="5">
    <source>
        <dbReference type="ARBA" id="ARBA00023098"/>
    </source>
</evidence>
<dbReference type="InterPro" id="IPR014031">
    <property type="entry name" value="Ketoacyl_synth_C"/>
</dbReference>
<dbReference type="InterPro" id="IPR020841">
    <property type="entry name" value="PKS_Beta-ketoAc_synthase_dom"/>
</dbReference>
<dbReference type="GO" id="GO:0005739">
    <property type="term" value="C:mitochondrion"/>
    <property type="evidence" value="ECO:0007669"/>
    <property type="project" value="TreeGrafter"/>
</dbReference>
<keyword evidence="3 8" id="KW-0808">Transferase</keyword>
<dbReference type="InterPro" id="IPR014030">
    <property type="entry name" value="Ketoacyl_synth_N"/>
</dbReference>
<feature type="active site" description="For beta-ketoacyl synthase activity" evidence="9">
    <location>
        <position position="158"/>
    </location>
</feature>
<reference evidence="13" key="1">
    <citation type="journal article" date="2018" name="Nat. Microbiol.">
        <title>Leveraging single-cell genomics to expand the fungal tree of life.</title>
        <authorList>
            <person name="Ahrendt S.R."/>
            <person name="Quandt C.A."/>
            <person name="Ciobanu D."/>
            <person name="Clum A."/>
            <person name="Salamov A."/>
            <person name="Andreopoulos B."/>
            <person name="Cheng J.F."/>
            <person name="Woyke T."/>
            <person name="Pelin A."/>
            <person name="Henrissat B."/>
            <person name="Reynolds N.K."/>
            <person name="Benny G.L."/>
            <person name="Smith M.E."/>
            <person name="James T.Y."/>
            <person name="Grigoriev I.V."/>
        </authorList>
    </citation>
    <scope>NUCLEOTIDE SEQUENCE [LARGE SCALE GENOMIC DNA]</scope>
    <source>
        <strain evidence="13">CSF55</strain>
    </source>
</reference>
<feature type="domain" description="Ketosynthase family 3 (KS3)" evidence="11">
    <location>
        <begin position="3"/>
        <end position="403"/>
    </location>
</feature>
<dbReference type="Gene3D" id="3.40.47.10">
    <property type="match status" value="1"/>
</dbReference>
<dbReference type="PANTHER" id="PTHR11712:SF336">
    <property type="entry name" value="3-OXOACYL-[ACYL-CARRIER-PROTEIN] SYNTHASE, MITOCHONDRIAL"/>
    <property type="match status" value="1"/>
</dbReference>
<name>A0A4P9YI37_ROZAC</name>
<gene>
    <name evidence="12" type="ORF">ROZALSC1DRAFT_14236</name>
</gene>
<dbReference type="CDD" id="cd00834">
    <property type="entry name" value="KAS_I_II"/>
    <property type="match status" value="1"/>
</dbReference>
<dbReference type="PIRSF" id="PIRSF000447">
    <property type="entry name" value="KAS_II"/>
    <property type="match status" value="1"/>
</dbReference>
<dbReference type="Pfam" id="PF00109">
    <property type="entry name" value="ketoacyl-synt"/>
    <property type="match status" value="1"/>
</dbReference>
<dbReference type="InterPro" id="IPR016039">
    <property type="entry name" value="Thiolase-like"/>
</dbReference>
<organism evidence="12 13">
    <name type="scientific">Rozella allomycis (strain CSF55)</name>
    <dbReference type="NCBI Taxonomy" id="988480"/>
    <lineage>
        <taxon>Eukaryota</taxon>
        <taxon>Fungi</taxon>
        <taxon>Fungi incertae sedis</taxon>
        <taxon>Cryptomycota</taxon>
        <taxon>Cryptomycota incertae sedis</taxon>
        <taxon>Rozella</taxon>
    </lineage>
</organism>
<dbReference type="Proteomes" id="UP000281549">
    <property type="component" value="Unassembled WGS sequence"/>
</dbReference>
<dbReference type="GO" id="GO:0004315">
    <property type="term" value="F:3-oxoacyl-[acyl-carrier-protein] synthase activity"/>
    <property type="evidence" value="ECO:0007669"/>
    <property type="project" value="TreeGrafter"/>
</dbReference>
<keyword evidence="2 8" id="KW-0444">Lipid biosynthesis</keyword>
<evidence type="ECO:0000256" key="3">
    <source>
        <dbReference type="ARBA" id="ARBA00022679"/>
    </source>
</evidence>
<evidence type="ECO:0000313" key="13">
    <source>
        <dbReference type="Proteomes" id="UP000281549"/>
    </source>
</evidence>
<evidence type="ECO:0000313" key="12">
    <source>
        <dbReference type="EMBL" id="RKP19226.1"/>
    </source>
</evidence>
<evidence type="ECO:0000256" key="10">
    <source>
        <dbReference type="RuleBase" id="RU003694"/>
    </source>
</evidence>
<proteinExistence type="inferred from homology"/>
<keyword evidence="4" id="KW-0276">Fatty acid metabolism</keyword>
<dbReference type="InterPro" id="IPR000794">
    <property type="entry name" value="Beta-ketoacyl_synthase"/>
</dbReference>
<evidence type="ECO:0000256" key="2">
    <source>
        <dbReference type="ARBA" id="ARBA00022516"/>
    </source>
</evidence>
<evidence type="ECO:0000256" key="9">
    <source>
        <dbReference type="PIRSR" id="PIRSR000447-1"/>
    </source>
</evidence>
<dbReference type="EMBL" id="ML005265">
    <property type="protein sequence ID" value="RKP19226.1"/>
    <property type="molecule type" value="Genomic_DNA"/>
</dbReference>
<dbReference type="GO" id="GO:0006633">
    <property type="term" value="P:fatty acid biosynthetic process"/>
    <property type="evidence" value="ECO:0007669"/>
    <property type="project" value="UniProtKB-KW"/>
</dbReference>
<evidence type="ECO:0000256" key="7">
    <source>
        <dbReference type="ARBA" id="ARBA00023315"/>
    </source>
</evidence>
<evidence type="ECO:0000259" key="11">
    <source>
        <dbReference type="PROSITE" id="PS52004"/>
    </source>
</evidence>
<evidence type="ECO:0000256" key="4">
    <source>
        <dbReference type="ARBA" id="ARBA00022832"/>
    </source>
</evidence>
<accession>A0A4P9YI37</accession>
<evidence type="ECO:0000256" key="8">
    <source>
        <dbReference type="PIRNR" id="PIRNR000447"/>
    </source>
</evidence>
<keyword evidence="5" id="KW-0443">Lipid metabolism</keyword>
<keyword evidence="6 8" id="KW-0275">Fatty acid biosynthesis</keyword>
<keyword evidence="7" id="KW-0012">Acyltransferase</keyword>
<dbReference type="PROSITE" id="PS52004">
    <property type="entry name" value="KS3_2"/>
    <property type="match status" value="1"/>
</dbReference>
<protein>
    <recommendedName>
        <fullName evidence="8">3-oxoacyl-[acyl-carrier-protein] synthase</fullName>
    </recommendedName>
</protein>
<dbReference type="AlphaFoldDB" id="A0A4P9YI37"/>